<keyword evidence="9" id="KW-1185">Reference proteome</keyword>
<dbReference type="InterPro" id="IPR010989">
    <property type="entry name" value="SNARE"/>
</dbReference>
<evidence type="ECO:0000256" key="5">
    <source>
        <dbReference type="SAM" id="Coils"/>
    </source>
</evidence>
<dbReference type="FunFam" id="1.20.58.70:FF:000006">
    <property type="entry name" value="Syntaxin 7"/>
    <property type="match status" value="1"/>
</dbReference>
<dbReference type="GO" id="GO:0008021">
    <property type="term" value="C:synaptic vesicle"/>
    <property type="evidence" value="ECO:0007669"/>
    <property type="project" value="TreeGrafter"/>
</dbReference>
<dbReference type="GO" id="GO:0006906">
    <property type="term" value="P:vesicle fusion"/>
    <property type="evidence" value="ECO:0007669"/>
    <property type="project" value="TreeGrafter"/>
</dbReference>
<evidence type="ECO:0000313" key="8">
    <source>
        <dbReference type="EMBL" id="KAK5642630.1"/>
    </source>
</evidence>
<dbReference type="InterPro" id="IPR006011">
    <property type="entry name" value="Syntaxin_N"/>
</dbReference>
<dbReference type="AlphaFoldDB" id="A0AAN7V660"/>
<protein>
    <recommendedName>
        <fullName evidence="7">t-SNARE coiled-coil homology domain-containing protein</fullName>
    </recommendedName>
</protein>
<dbReference type="Gene3D" id="1.20.58.70">
    <property type="match status" value="1"/>
</dbReference>
<dbReference type="GO" id="GO:0006886">
    <property type="term" value="P:intracellular protein transport"/>
    <property type="evidence" value="ECO:0007669"/>
    <property type="project" value="InterPro"/>
</dbReference>
<dbReference type="PANTHER" id="PTHR19957">
    <property type="entry name" value="SYNTAXIN"/>
    <property type="match status" value="1"/>
</dbReference>
<evidence type="ECO:0000259" key="7">
    <source>
        <dbReference type="PROSITE" id="PS50192"/>
    </source>
</evidence>
<dbReference type="Proteomes" id="UP001329430">
    <property type="component" value="Chromosome 6"/>
</dbReference>
<keyword evidence="5" id="KW-0175">Coiled coil</keyword>
<keyword evidence="6" id="KW-0472">Membrane</keyword>
<evidence type="ECO:0000256" key="6">
    <source>
        <dbReference type="SAM" id="Phobius"/>
    </source>
</evidence>
<evidence type="ECO:0000256" key="3">
    <source>
        <dbReference type="ARBA" id="ARBA00022775"/>
    </source>
</evidence>
<name>A0AAN7V660_9COLE</name>
<dbReference type="SMART" id="SM00397">
    <property type="entry name" value="t_SNARE"/>
    <property type="match status" value="1"/>
</dbReference>
<gene>
    <name evidence="8" type="ORF">RI129_008797</name>
</gene>
<comment type="similarity">
    <text evidence="2 4">Belongs to the syntaxin family.</text>
</comment>
<evidence type="ECO:0000256" key="2">
    <source>
        <dbReference type="ARBA" id="ARBA00009063"/>
    </source>
</evidence>
<evidence type="ECO:0000256" key="4">
    <source>
        <dbReference type="RuleBase" id="RU003858"/>
    </source>
</evidence>
<dbReference type="GO" id="GO:0000149">
    <property type="term" value="F:SNARE binding"/>
    <property type="evidence" value="ECO:0007669"/>
    <property type="project" value="TreeGrafter"/>
</dbReference>
<comment type="caution">
    <text evidence="8">The sequence shown here is derived from an EMBL/GenBank/DDBJ whole genome shotgun (WGS) entry which is preliminary data.</text>
</comment>
<dbReference type="Pfam" id="PF05739">
    <property type="entry name" value="SNARE"/>
    <property type="match status" value="1"/>
</dbReference>
<keyword evidence="6" id="KW-1133">Transmembrane helix</keyword>
<feature type="domain" description="T-SNARE coiled-coil homology" evidence="7">
    <location>
        <begin position="171"/>
        <end position="233"/>
    </location>
</feature>
<keyword evidence="6" id="KW-0812">Transmembrane</keyword>
<comment type="subcellular location">
    <subcellularLocation>
        <location evidence="1">Membrane</location>
        <topology evidence="1">Single-pass type IV membrane protein</topology>
    </subcellularLocation>
</comment>
<organism evidence="8 9">
    <name type="scientific">Pyrocoelia pectoralis</name>
    <dbReference type="NCBI Taxonomy" id="417401"/>
    <lineage>
        <taxon>Eukaryota</taxon>
        <taxon>Metazoa</taxon>
        <taxon>Ecdysozoa</taxon>
        <taxon>Arthropoda</taxon>
        <taxon>Hexapoda</taxon>
        <taxon>Insecta</taxon>
        <taxon>Pterygota</taxon>
        <taxon>Neoptera</taxon>
        <taxon>Endopterygota</taxon>
        <taxon>Coleoptera</taxon>
        <taxon>Polyphaga</taxon>
        <taxon>Elateriformia</taxon>
        <taxon>Elateroidea</taxon>
        <taxon>Lampyridae</taxon>
        <taxon>Lampyrinae</taxon>
        <taxon>Pyrocoelia</taxon>
    </lineage>
</organism>
<evidence type="ECO:0000256" key="1">
    <source>
        <dbReference type="ARBA" id="ARBA00004211"/>
    </source>
</evidence>
<dbReference type="PANTHER" id="PTHR19957:SF411">
    <property type="entry name" value="LD23667P"/>
    <property type="match status" value="1"/>
</dbReference>
<dbReference type="Gene3D" id="1.20.5.110">
    <property type="match status" value="1"/>
</dbReference>
<dbReference type="PROSITE" id="PS00914">
    <property type="entry name" value="SYNTAXIN"/>
    <property type="match status" value="1"/>
</dbReference>
<sequence>MDSFSSYHNGGQNREQDYQKLTQTIETSIQKISHNVSLMQRMILQIGSDQDSRDLRKQLHSIQHYTQQLAKDTSVCIKDLSNSPAAPTVSEQRQRKLQRERLQDEFTSALNMFQGAQRNAAQKEKDIVNKAKVQAYGDPFAGGPRRDQQLIELQDSNVGKQQMQLQDEEDLATLQEQEQAINKLEKDIVDVNQIFKELGAMVHEQGEIVDSIESNVERTNNYVSDGAQQLTQAHRYKNKVMKKKCILAIIAAVVLTVIIIIIIYSVK</sequence>
<feature type="transmembrane region" description="Helical" evidence="6">
    <location>
        <begin position="245"/>
        <end position="266"/>
    </location>
</feature>
<dbReference type="GO" id="GO:0005484">
    <property type="term" value="F:SNAP receptor activity"/>
    <property type="evidence" value="ECO:0007669"/>
    <property type="project" value="InterPro"/>
</dbReference>
<dbReference type="Pfam" id="PF14523">
    <property type="entry name" value="Syntaxin_2"/>
    <property type="match status" value="1"/>
</dbReference>
<dbReference type="InterPro" id="IPR045242">
    <property type="entry name" value="Syntaxin"/>
</dbReference>
<evidence type="ECO:0000313" key="9">
    <source>
        <dbReference type="Proteomes" id="UP001329430"/>
    </source>
</evidence>
<proteinExistence type="inferred from homology"/>
<dbReference type="InterPro" id="IPR006012">
    <property type="entry name" value="Syntaxin/epimorphin_CS"/>
</dbReference>
<keyword evidence="3" id="KW-0813">Transport</keyword>
<accession>A0AAN7V660</accession>
<feature type="coiled-coil region" evidence="5">
    <location>
        <begin position="167"/>
        <end position="194"/>
    </location>
</feature>
<dbReference type="InterPro" id="IPR000727">
    <property type="entry name" value="T_SNARE_dom"/>
</dbReference>
<keyword evidence="3" id="KW-0532">Neurotransmitter transport</keyword>
<dbReference type="SMART" id="SM00503">
    <property type="entry name" value="SynN"/>
    <property type="match status" value="1"/>
</dbReference>
<dbReference type="EMBL" id="JAVRBK010000006">
    <property type="protein sequence ID" value="KAK5642630.1"/>
    <property type="molecule type" value="Genomic_DNA"/>
</dbReference>
<dbReference type="GO" id="GO:0006836">
    <property type="term" value="P:neurotransmitter transport"/>
    <property type="evidence" value="ECO:0007669"/>
    <property type="project" value="UniProtKB-KW"/>
</dbReference>
<reference evidence="8 9" key="1">
    <citation type="journal article" date="2024" name="Insects">
        <title>An Improved Chromosome-Level Genome Assembly of the Firefly Pyrocoelia pectoralis.</title>
        <authorList>
            <person name="Fu X."/>
            <person name="Meyer-Rochow V.B."/>
            <person name="Ballantyne L."/>
            <person name="Zhu X."/>
        </authorList>
    </citation>
    <scope>NUCLEOTIDE SEQUENCE [LARGE SCALE GENOMIC DNA]</scope>
    <source>
        <strain evidence="8">XCY_ONT2</strain>
    </source>
</reference>
<dbReference type="PROSITE" id="PS50192">
    <property type="entry name" value="T_SNARE"/>
    <property type="match status" value="1"/>
</dbReference>
<dbReference type="GO" id="GO:0048278">
    <property type="term" value="P:vesicle docking"/>
    <property type="evidence" value="ECO:0007669"/>
    <property type="project" value="TreeGrafter"/>
</dbReference>
<dbReference type="GO" id="GO:0031201">
    <property type="term" value="C:SNARE complex"/>
    <property type="evidence" value="ECO:0007669"/>
    <property type="project" value="TreeGrafter"/>
</dbReference>
<dbReference type="SUPFAM" id="SSF47661">
    <property type="entry name" value="t-snare proteins"/>
    <property type="match status" value="1"/>
</dbReference>